<dbReference type="EMBL" id="WSZI01000013">
    <property type="protein sequence ID" value="MWN21065.1"/>
    <property type="molecule type" value="Genomic_DNA"/>
</dbReference>
<dbReference type="GeneID" id="66532227"/>
<evidence type="ECO:0000313" key="2">
    <source>
        <dbReference type="EMBL" id="QEA44694.1"/>
    </source>
</evidence>
<reference evidence="2 3" key="1">
    <citation type="submission" date="2019-06" db="EMBL/GenBank/DDBJ databases">
        <title>Genome analyses of bacteria isolated from kimchi.</title>
        <authorList>
            <person name="Lee S."/>
            <person name="Ahn S."/>
            <person name="Roh S."/>
        </authorList>
    </citation>
    <scope>NUCLEOTIDE SEQUENCE [LARGE SCALE GENOMIC DNA]</scope>
    <source>
        <strain evidence="2 3">CBA3625</strain>
    </source>
</reference>
<dbReference type="PANTHER" id="PTHR36437">
    <property type="entry name" value="GLYOXALASE/BLEOMYCIN RESISTANCE PROTEIN/DIOXYGENASE"/>
    <property type="match status" value="1"/>
</dbReference>
<dbReference type="Gene3D" id="3.10.180.10">
    <property type="entry name" value="2,3-Dihydroxybiphenyl 1,2-Dioxygenase, domain 1"/>
    <property type="match status" value="1"/>
</dbReference>
<gene>
    <name evidence="2" type="ORF">FGL83_08450</name>
    <name evidence="1" type="ORF">GQS40_05160</name>
</gene>
<accession>A0A5B8T8J4</accession>
<evidence type="ECO:0000313" key="4">
    <source>
        <dbReference type="Proteomes" id="UP000478636"/>
    </source>
</evidence>
<reference evidence="1 4" key="2">
    <citation type="submission" date="2019-12" db="EMBL/GenBank/DDBJ databases">
        <title>Complete genome sequence of Leuconostoc lactis strain AVN1 provides insights into metabolic potential.</title>
        <authorList>
            <person name="Besrour N."/>
            <person name="Najjari A."/>
            <person name="Fhoula I."/>
            <person name="Jaballah S."/>
            <person name="Klibi N."/>
            <person name="Ouzari H.I."/>
        </authorList>
    </citation>
    <scope>NUCLEOTIDE SEQUENCE [LARGE SCALE GENOMIC DNA]</scope>
    <source>
        <strain evidence="1 4">AVN1</strain>
    </source>
</reference>
<dbReference type="SUPFAM" id="SSF54593">
    <property type="entry name" value="Glyoxalase/Bleomycin resistance protein/Dihydroxybiphenyl dioxygenase"/>
    <property type="match status" value="1"/>
</dbReference>
<name>A0A5B8T8J4_LEULA</name>
<dbReference type="PANTHER" id="PTHR36437:SF2">
    <property type="entry name" value="GLYOXALASE_BLEOMYCIN RESISTANCE PROTEIN_DIOXYGENASE"/>
    <property type="match status" value="1"/>
</dbReference>
<keyword evidence="3" id="KW-1185">Reference proteome</keyword>
<dbReference type="Proteomes" id="UP000321298">
    <property type="component" value="Chromosome"/>
</dbReference>
<dbReference type="RefSeq" id="WP_010003626.1">
    <property type="nucleotide sequence ID" value="NZ_CALTUT010000071.1"/>
</dbReference>
<dbReference type="EMBL" id="CP042387">
    <property type="protein sequence ID" value="QEA44694.1"/>
    <property type="molecule type" value="Genomic_DNA"/>
</dbReference>
<dbReference type="Proteomes" id="UP000478636">
    <property type="component" value="Unassembled WGS sequence"/>
</dbReference>
<proteinExistence type="predicted"/>
<protein>
    <submittedName>
        <fullName evidence="1">Glyoxalase</fullName>
    </submittedName>
</protein>
<evidence type="ECO:0000313" key="1">
    <source>
        <dbReference type="EMBL" id="MWN21065.1"/>
    </source>
</evidence>
<dbReference type="InterPro" id="IPR029068">
    <property type="entry name" value="Glyas_Bleomycin-R_OHBP_Dase"/>
</dbReference>
<dbReference type="AlphaFoldDB" id="A0A5B8T8J4"/>
<evidence type="ECO:0000313" key="3">
    <source>
        <dbReference type="Proteomes" id="UP000321298"/>
    </source>
</evidence>
<dbReference type="STRING" id="1246.BCR17_00165"/>
<organism evidence="1 4">
    <name type="scientific">Leuconostoc lactis</name>
    <dbReference type="NCBI Taxonomy" id="1246"/>
    <lineage>
        <taxon>Bacteria</taxon>
        <taxon>Bacillati</taxon>
        <taxon>Bacillota</taxon>
        <taxon>Bacilli</taxon>
        <taxon>Lactobacillales</taxon>
        <taxon>Lactobacillaceae</taxon>
        <taxon>Leuconostoc</taxon>
    </lineage>
</organism>
<sequence length="117" mass="13498">MRIKNTRVMLYVEDVKVIRDFFVTTLQAEVVAENPLPDDYLNINLKVSEQLELGLFPKAFIAKYSPEVLGPVPSLMFFTEDFDALYEKLGEGREKMNDTFNFADPEGNYYVMAKMPD</sequence>